<dbReference type="GO" id="GO:0022857">
    <property type="term" value="F:transmembrane transporter activity"/>
    <property type="evidence" value="ECO:0007669"/>
    <property type="project" value="InterPro"/>
</dbReference>
<dbReference type="PROSITE" id="PS50850">
    <property type="entry name" value="MFS"/>
    <property type="match status" value="1"/>
</dbReference>
<dbReference type="PANTHER" id="PTHR23506">
    <property type="entry name" value="GH10249P"/>
    <property type="match status" value="1"/>
</dbReference>
<sequence>MLLVIACDVKQIGRKSSDEEASFNISQIVPVIPFALTDRVGLDPSEAQKWTSILLTIYAAGLLVGSPICGWWADRTKTRQFPFMFGLLLLAGATLMLALANTLVLLVVARVLQGLSGAIVWTIALAILADRVGSQEIGAHLGTIVAARSVATIGAPLIGGIVYARAGYYMVYVTAFIFLGADIVFRLVMIEARVARKWDPSIGIQVARENSSAKAPDLAETVSPKEHEEKTSSVDRPQGSKISRLTNHLPPFITMLSSMRLLMALWGCTVLAILFGALEATIPLFVHATFHWDSFGAGLVILAPLIPTFISPAIGWLADKHGTRSYVAVGYIVTMIPLILLRIVTQNTLHDKIVFCTLLALCGGCAMLFEVPVQIEIVLSVEQKVRENPAHYGEQGAYAQAFGLGNLTYALGLIIGPLWGGYAVEGAGWGVMSLTLGVMCGVSAVPAAIWTEGNIFKRKRQLKNGGQVNEELQEVSAPVEQQSPMNSGNGAAQNPDSDAIIVSQSAV</sequence>
<dbReference type="InterPro" id="IPR036259">
    <property type="entry name" value="MFS_trans_sf"/>
</dbReference>
<feature type="transmembrane region" description="Helical" evidence="7">
    <location>
        <begin position="401"/>
        <end position="420"/>
    </location>
</feature>
<feature type="transmembrane region" description="Helical" evidence="7">
    <location>
        <begin position="357"/>
        <end position="381"/>
    </location>
</feature>
<evidence type="ECO:0000313" key="9">
    <source>
        <dbReference type="EMBL" id="OJD17639.1"/>
    </source>
</evidence>
<dbReference type="InterPro" id="IPR011701">
    <property type="entry name" value="MFS"/>
</dbReference>
<keyword evidence="3 7" id="KW-0812">Transmembrane</keyword>
<dbReference type="Gene3D" id="1.20.1250.20">
    <property type="entry name" value="MFS general substrate transporter like domains"/>
    <property type="match status" value="1"/>
</dbReference>
<feature type="transmembrane region" description="Helical" evidence="7">
    <location>
        <begin position="325"/>
        <end position="345"/>
    </location>
</feature>
<dbReference type="GO" id="GO:0016020">
    <property type="term" value="C:membrane"/>
    <property type="evidence" value="ECO:0007669"/>
    <property type="project" value="UniProtKB-SubCell"/>
</dbReference>
<feature type="transmembrane region" description="Helical" evidence="7">
    <location>
        <begin position="261"/>
        <end position="285"/>
    </location>
</feature>
<dbReference type="STRING" id="1447872.A0A1J9QN87"/>
<feature type="compositionally biased region" description="Polar residues" evidence="6">
    <location>
        <begin position="479"/>
        <end position="507"/>
    </location>
</feature>
<gene>
    <name evidence="9" type="ORF">AJ78_02289</name>
</gene>
<comment type="caution">
    <text evidence="9">The sequence shown here is derived from an EMBL/GenBank/DDBJ whole genome shotgun (WGS) entry which is preliminary data.</text>
</comment>
<feature type="transmembrane region" description="Helical" evidence="7">
    <location>
        <begin position="141"/>
        <end position="163"/>
    </location>
</feature>
<feature type="region of interest" description="Disordered" evidence="6">
    <location>
        <begin position="215"/>
        <end position="242"/>
    </location>
</feature>
<keyword evidence="4 7" id="KW-1133">Transmembrane helix</keyword>
<dbReference type="VEuPathDB" id="FungiDB:AJ78_02289"/>
<dbReference type="EMBL" id="LGRN01000060">
    <property type="protein sequence ID" value="OJD17639.1"/>
    <property type="molecule type" value="Genomic_DNA"/>
</dbReference>
<dbReference type="CDD" id="cd17325">
    <property type="entry name" value="MFS_MdtG_SLC18_like"/>
    <property type="match status" value="1"/>
</dbReference>
<evidence type="ECO:0000256" key="5">
    <source>
        <dbReference type="ARBA" id="ARBA00023136"/>
    </source>
</evidence>
<feature type="domain" description="Major facilitator superfamily (MFS) profile" evidence="8">
    <location>
        <begin position="1"/>
        <end position="455"/>
    </location>
</feature>
<reference evidence="9 10" key="1">
    <citation type="submission" date="2015-07" db="EMBL/GenBank/DDBJ databases">
        <title>Emmonsia species relationships and genome sequence.</title>
        <authorList>
            <consortium name="The Broad Institute Genomics Platform"/>
            <person name="Cuomo C.A."/>
            <person name="Munoz J.F."/>
            <person name="Imamovic A."/>
            <person name="Priest M.E."/>
            <person name="Young S."/>
            <person name="Clay O.K."/>
            <person name="McEwen J.G."/>
        </authorList>
    </citation>
    <scope>NUCLEOTIDE SEQUENCE [LARGE SCALE GENOMIC DNA]</scope>
    <source>
        <strain evidence="9 10">UAMH 9510</strain>
    </source>
</reference>
<evidence type="ECO:0000256" key="4">
    <source>
        <dbReference type="ARBA" id="ARBA00022989"/>
    </source>
</evidence>
<keyword evidence="10" id="KW-1185">Reference proteome</keyword>
<feature type="transmembrane region" description="Helical" evidence="7">
    <location>
        <begin position="111"/>
        <end position="129"/>
    </location>
</feature>
<keyword evidence="2" id="KW-0813">Transport</keyword>
<dbReference type="Proteomes" id="UP000182235">
    <property type="component" value="Unassembled WGS sequence"/>
</dbReference>
<feature type="transmembrane region" description="Helical" evidence="7">
    <location>
        <begin position="50"/>
        <end position="73"/>
    </location>
</feature>
<dbReference type="InterPro" id="IPR050930">
    <property type="entry name" value="MFS_Vesicular_Transporter"/>
</dbReference>
<evidence type="ECO:0000256" key="7">
    <source>
        <dbReference type="SAM" id="Phobius"/>
    </source>
</evidence>
<accession>A0A1J9QN87</accession>
<feature type="region of interest" description="Disordered" evidence="6">
    <location>
        <begin position="470"/>
        <end position="507"/>
    </location>
</feature>
<dbReference type="InterPro" id="IPR020846">
    <property type="entry name" value="MFS_dom"/>
</dbReference>
<evidence type="ECO:0000256" key="1">
    <source>
        <dbReference type="ARBA" id="ARBA00004141"/>
    </source>
</evidence>
<dbReference type="PANTHER" id="PTHR23506:SF23">
    <property type="entry name" value="GH10249P"/>
    <property type="match status" value="1"/>
</dbReference>
<dbReference type="SUPFAM" id="SSF103473">
    <property type="entry name" value="MFS general substrate transporter"/>
    <property type="match status" value="1"/>
</dbReference>
<feature type="transmembrane region" description="Helical" evidence="7">
    <location>
        <begin position="169"/>
        <end position="188"/>
    </location>
</feature>
<protein>
    <recommendedName>
        <fullName evidence="8">Major facilitator superfamily (MFS) profile domain-containing protein</fullName>
    </recommendedName>
</protein>
<evidence type="ECO:0000259" key="8">
    <source>
        <dbReference type="PROSITE" id="PS50850"/>
    </source>
</evidence>
<evidence type="ECO:0000256" key="2">
    <source>
        <dbReference type="ARBA" id="ARBA00022448"/>
    </source>
</evidence>
<evidence type="ECO:0000256" key="6">
    <source>
        <dbReference type="SAM" id="MobiDB-lite"/>
    </source>
</evidence>
<organism evidence="9 10">
    <name type="scientific">Emergomyces pasteurianus Ep9510</name>
    <dbReference type="NCBI Taxonomy" id="1447872"/>
    <lineage>
        <taxon>Eukaryota</taxon>
        <taxon>Fungi</taxon>
        <taxon>Dikarya</taxon>
        <taxon>Ascomycota</taxon>
        <taxon>Pezizomycotina</taxon>
        <taxon>Eurotiomycetes</taxon>
        <taxon>Eurotiomycetidae</taxon>
        <taxon>Onygenales</taxon>
        <taxon>Ajellomycetaceae</taxon>
        <taxon>Emergomyces</taxon>
    </lineage>
</organism>
<dbReference type="AlphaFoldDB" id="A0A1J9QN87"/>
<name>A0A1J9QN87_9EURO</name>
<keyword evidence="5 7" id="KW-0472">Membrane</keyword>
<feature type="transmembrane region" description="Helical" evidence="7">
    <location>
        <begin position="297"/>
        <end position="318"/>
    </location>
</feature>
<evidence type="ECO:0000256" key="3">
    <source>
        <dbReference type="ARBA" id="ARBA00022692"/>
    </source>
</evidence>
<feature type="transmembrane region" description="Helical" evidence="7">
    <location>
        <begin position="426"/>
        <end position="450"/>
    </location>
</feature>
<evidence type="ECO:0000313" key="10">
    <source>
        <dbReference type="Proteomes" id="UP000182235"/>
    </source>
</evidence>
<feature type="compositionally biased region" description="Basic and acidic residues" evidence="6">
    <location>
        <begin position="223"/>
        <end position="233"/>
    </location>
</feature>
<dbReference type="Pfam" id="PF07690">
    <property type="entry name" value="MFS_1"/>
    <property type="match status" value="1"/>
</dbReference>
<dbReference type="OrthoDB" id="5086884at2759"/>
<feature type="transmembrane region" description="Helical" evidence="7">
    <location>
        <begin position="85"/>
        <end position="105"/>
    </location>
</feature>
<proteinExistence type="predicted"/>
<comment type="subcellular location">
    <subcellularLocation>
        <location evidence="1">Membrane</location>
        <topology evidence="1">Multi-pass membrane protein</topology>
    </subcellularLocation>
</comment>